<evidence type="ECO:0000256" key="2">
    <source>
        <dbReference type="ARBA" id="ARBA00008064"/>
    </source>
</evidence>
<keyword evidence="5" id="KW-0812">Transmembrane</keyword>
<keyword evidence="8" id="KW-0998">Cell outer membrane</keyword>
<keyword evidence="7" id="KW-0472">Membrane</keyword>
<organism evidence="11 12">
    <name type="scientific">Vibrio rumoiensis</name>
    <dbReference type="NCBI Taxonomy" id="76258"/>
    <lineage>
        <taxon>Bacteria</taxon>
        <taxon>Pseudomonadati</taxon>
        <taxon>Pseudomonadota</taxon>
        <taxon>Gammaproteobacteria</taxon>
        <taxon>Vibrionales</taxon>
        <taxon>Vibrionaceae</taxon>
        <taxon>Vibrio</taxon>
    </lineage>
</organism>
<dbReference type="PANTHER" id="PTHR30451">
    <property type="entry name" value="OUTER MEMBRANE USHER PROTEIN"/>
    <property type="match status" value="1"/>
</dbReference>
<evidence type="ECO:0000256" key="7">
    <source>
        <dbReference type="ARBA" id="ARBA00023136"/>
    </source>
</evidence>
<feature type="domain" description="PapC N-terminal" evidence="10">
    <location>
        <begin position="30"/>
        <end position="176"/>
    </location>
</feature>
<comment type="subcellular location">
    <subcellularLocation>
        <location evidence="1">Cell outer membrane</location>
        <topology evidence="1">Multi-pass membrane protein</topology>
    </subcellularLocation>
</comment>
<evidence type="ECO:0000256" key="4">
    <source>
        <dbReference type="ARBA" id="ARBA00022452"/>
    </source>
</evidence>
<proteinExistence type="inferred from homology"/>
<protein>
    <submittedName>
        <fullName evidence="11">Fimbria/pilus outer membrane usher protein</fullName>
    </submittedName>
</protein>
<evidence type="ECO:0000256" key="5">
    <source>
        <dbReference type="ARBA" id="ARBA00022692"/>
    </source>
</evidence>
<sequence length="832" mass="92540">MFFTGRKVVIQFFILNFLCIESSFSNDYVEFDSSFLQMKDSSSLDVSRFYWGASATPGVYTSSIYVNDKYVNDIELTIKENDEGKSYPCIDHNVLANIKFDASRLPKDFFTYIQNNNCIEVAKFIPDSSVDFDSNKSRLDITIPQIYMEKKARGSIDPKSWDKGINGLLFDYNLNGYNKTYNGVSNQSFYASLNTGFNFEGWYFRQSGNFNWSDSAGGQYNSSNAYVMTDIAEWRSRVIVGQSYTKGRLFDSLPFTGIQLFSDDRMLPSSQRGYAPEIRGVASTNARVVVKQNGQILYETTVSPGEFLINDLYPTGFGGDLNVTVTEADGSEHYFSVPYTGMADLLRPHSSRYSIVAGQYRNSGLSVNPMFIEGTYQKGVTNYFTGYGGFQINPNYYAFQLGSAIGTNIGSFSVDVTQAFSMMPDEYEDQSGQSFEIKYSKNISQTGSNFSLAAYRFSTKGYLDFQSAMSMRDSILQGKDYKSIDRSKNRFVLTATQDLPSYWGQFYISSLYETYWNENSANTQYQLGYNNQYKQLMWGLNISRSENDLGTAQTSYTLNLSLPLGSSESAFSPILTSSLNYDSTGRQRQQVSLSDTVGETNQWNYGLTAAHSNNGAGTTADANLGYRSTYSSINMNYSVGEQYQAQSIGLSGSMLAHSGGVTLSPYIGSTYGLIEAKGAEGASISRYPGVKVDGNGYAIVPNMNPYQLNHIGIDPKGTNNNIELVTTSQNVVPSANAIALIKYDTKYGRALLINSTYKGKPVIFGATVIDEYDHSVGLVGQKGQIYARVEQDAGLLLVKWGNRSDEQCKIEYDIKNNHNKLPKLNLACNNIN</sequence>
<dbReference type="InterPro" id="IPR042186">
    <property type="entry name" value="FimD_plug_dom"/>
</dbReference>
<dbReference type="InterPro" id="IPR043142">
    <property type="entry name" value="PapC-like_C_sf"/>
</dbReference>
<dbReference type="Gene3D" id="2.60.40.2070">
    <property type="match status" value="1"/>
</dbReference>
<keyword evidence="3" id="KW-0813">Transport</keyword>
<dbReference type="SUPFAM" id="SSF141729">
    <property type="entry name" value="FimD N-terminal domain-like"/>
    <property type="match status" value="1"/>
</dbReference>
<evidence type="ECO:0000259" key="9">
    <source>
        <dbReference type="Pfam" id="PF13953"/>
    </source>
</evidence>
<comment type="caution">
    <text evidence="11">The sequence shown here is derived from an EMBL/GenBank/DDBJ whole genome shotgun (WGS) entry which is preliminary data.</text>
</comment>
<dbReference type="InterPro" id="IPR025885">
    <property type="entry name" value="PapC_N"/>
</dbReference>
<dbReference type="InterPro" id="IPR000015">
    <property type="entry name" value="Fimb_usher"/>
</dbReference>
<keyword evidence="12" id="KW-1185">Reference proteome</keyword>
<dbReference type="Gene3D" id="3.10.20.410">
    <property type="match status" value="1"/>
</dbReference>
<dbReference type="InterPro" id="IPR025949">
    <property type="entry name" value="PapC-like_C"/>
</dbReference>
<gene>
    <name evidence="11" type="ORF">ACGRQ9_08965</name>
</gene>
<evidence type="ECO:0000256" key="3">
    <source>
        <dbReference type="ARBA" id="ARBA00022448"/>
    </source>
</evidence>
<dbReference type="Pfam" id="PF00577">
    <property type="entry name" value="Usher"/>
    <property type="match status" value="1"/>
</dbReference>
<dbReference type="Pfam" id="PF13953">
    <property type="entry name" value="PapC_C"/>
    <property type="match status" value="1"/>
</dbReference>
<evidence type="ECO:0000259" key="10">
    <source>
        <dbReference type="Pfam" id="PF13954"/>
    </source>
</evidence>
<dbReference type="Proteomes" id="UP001607151">
    <property type="component" value="Unassembled WGS sequence"/>
</dbReference>
<dbReference type="EMBL" id="JBIHSN010000002">
    <property type="protein sequence ID" value="MFH0265618.1"/>
    <property type="molecule type" value="Genomic_DNA"/>
</dbReference>
<dbReference type="Gene3D" id="2.60.40.2610">
    <property type="entry name" value="Outer membrane usher protein FimD, plug domain"/>
    <property type="match status" value="1"/>
</dbReference>
<dbReference type="Pfam" id="PF13954">
    <property type="entry name" value="PapC_N"/>
    <property type="match status" value="1"/>
</dbReference>
<evidence type="ECO:0000256" key="6">
    <source>
        <dbReference type="ARBA" id="ARBA00022729"/>
    </source>
</evidence>
<dbReference type="PANTHER" id="PTHR30451:SF20">
    <property type="entry name" value="FIMBRIAE USHER"/>
    <property type="match status" value="1"/>
</dbReference>
<keyword evidence="6" id="KW-0732">Signal</keyword>
<feature type="domain" description="PapC-like C-terminal" evidence="9">
    <location>
        <begin position="753"/>
        <end position="815"/>
    </location>
</feature>
<name>A0ABW7IYR1_9VIBR</name>
<evidence type="ECO:0000256" key="1">
    <source>
        <dbReference type="ARBA" id="ARBA00004571"/>
    </source>
</evidence>
<reference evidence="11 12" key="1">
    <citation type="submission" date="2024-10" db="EMBL/GenBank/DDBJ databases">
        <authorList>
            <person name="Yibar A."/>
            <person name="Saticioglu I.B."/>
            <person name="Duman M."/>
            <person name="Ajmi N."/>
            <person name="Gurler F."/>
            <person name="Ay H."/>
            <person name="Onuk E."/>
            <person name="Guler S."/>
            <person name="Romalde J.L."/>
        </authorList>
    </citation>
    <scope>NUCLEOTIDE SEQUENCE [LARGE SCALE GENOMIC DNA]</scope>
    <source>
        <strain evidence="11 12">14-MA-B</strain>
    </source>
</reference>
<dbReference type="InterPro" id="IPR037224">
    <property type="entry name" value="PapC_N_sf"/>
</dbReference>
<keyword evidence="4" id="KW-1134">Transmembrane beta strand</keyword>
<accession>A0ABW7IYR1</accession>
<evidence type="ECO:0000256" key="8">
    <source>
        <dbReference type="ARBA" id="ARBA00023237"/>
    </source>
</evidence>
<evidence type="ECO:0000313" key="12">
    <source>
        <dbReference type="Proteomes" id="UP001607151"/>
    </source>
</evidence>
<dbReference type="RefSeq" id="WP_394607744.1">
    <property type="nucleotide sequence ID" value="NZ_JBIHSN010000002.1"/>
</dbReference>
<evidence type="ECO:0000313" key="11">
    <source>
        <dbReference type="EMBL" id="MFH0265618.1"/>
    </source>
</evidence>
<comment type="similarity">
    <text evidence="2">Belongs to the fimbrial export usher family.</text>
</comment>
<dbReference type="Gene3D" id="2.60.40.3110">
    <property type="match status" value="1"/>
</dbReference>